<sequence length="101" mass="10919">VLGMCKAVRGFGVVERDLEEVWRGVVGLPNCVKDYCLNEKGFGKGVNEFYYGLQTKERVGVVCSGYSFGALESCAAATCTAKDVDAVKAFVSLKVVGFLMY</sequence>
<dbReference type="OrthoDB" id="10419452at2759"/>
<gene>
    <name evidence="1" type="ORF">BCR33DRAFT_728411</name>
</gene>
<evidence type="ECO:0000313" key="1">
    <source>
        <dbReference type="EMBL" id="ORY22888.1"/>
    </source>
</evidence>
<dbReference type="AlphaFoldDB" id="A0A1Y2AJY1"/>
<accession>A0A1Y2AJY1</accession>
<evidence type="ECO:0000313" key="2">
    <source>
        <dbReference type="Proteomes" id="UP000193642"/>
    </source>
</evidence>
<protein>
    <submittedName>
        <fullName evidence="1">Uncharacterized protein</fullName>
    </submittedName>
</protein>
<organism evidence="1 2">
    <name type="scientific">Rhizoclosmatium globosum</name>
    <dbReference type="NCBI Taxonomy" id="329046"/>
    <lineage>
        <taxon>Eukaryota</taxon>
        <taxon>Fungi</taxon>
        <taxon>Fungi incertae sedis</taxon>
        <taxon>Chytridiomycota</taxon>
        <taxon>Chytridiomycota incertae sedis</taxon>
        <taxon>Chytridiomycetes</taxon>
        <taxon>Chytridiales</taxon>
        <taxon>Chytriomycetaceae</taxon>
        <taxon>Rhizoclosmatium</taxon>
    </lineage>
</organism>
<feature type="non-terminal residue" evidence="1">
    <location>
        <position position="1"/>
    </location>
</feature>
<comment type="caution">
    <text evidence="1">The sequence shown here is derived from an EMBL/GenBank/DDBJ whole genome shotgun (WGS) entry which is preliminary data.</text>
</comment>
<name>A0A1Y2AJY1_9FUNG</name>
<keyword evidence="2" id="KW-1185">Reference proteome</keyword>
<reference evidence="1 2" key="1">
    <citation type="submission" date="2016-07" db="EMBL/GenBank/DDBJ databases">
        <title>Pervasive Adenine N6-methylation of Active Genes in Fungi.</title>
        <authorList>
            <consortium name="DOE Joint Genome Institute"/>
            <person name="Mondo S.J."/>
            <person name="Dannebaum R.O."/>
            <person name="Kuo R.C."/>
            <person name="Labutti K."/>
            <person name="Haridas S."/>
            <person name="Kuo A."/>
            <person name="Salamov A."/>
            <person name="Ahrendt S.R."/>
            <person name="Lipzen A."/>
            <person name="Sullivan W."/>
            <person name="Andreopoulos W.B."/>
            <person name="Clum A."/>
            <person name="Lindquist E."/>
            <person name="Daum C."/>
            <person name="Ramamoorthy G.K."/>
            <person name="Gryganskyi A."/>
            <person name="Culley D."/>
            <person name="Magnuson J.K."/>
            <person name="James T.Y."/>
            <person name="O'Malley M.A."/>
            <person name="Stajich J.E."/>
            <person name="Spatafora J.W."/>
            <person name="Visel A."/>
            <person name="Grigoriev I.V."/>
        </authorList>
    </citation>
    <scope>NUCLEOTIDE SEQUENCE [LARGE SCALE GENOMIC DNA]</scope>
    <source>
        <strain evidence="1 2">JEL800</strain>
    </source>
</reference>
<dbReference type="Proteomes" id="UP000193642">
    <property type="component" value="Unassembled WGS sequence"/>
</dbReference>
<dbReference type="EMBL" id="MCGO01000170">
    <property type="protein sequence ID" value="ORY22888.1"/>
    <property type="molecule type" value="Genomic_DNA"/>
</dbReference>
<proteinExistence type="predicted"/>